<dbReference type="Proteomes" id="UP001057452">
    <property type="component" value="Chromosome 4"/>
</dbReference>
<organism evidence="1 2">
    <name type="scientific">Chaenocephalus aceratus</name>
    <name type="common">Blackfin icefish</name>
    <name type="synonym">Chaenichthys aceratus</name>
    <dbReference type="NCBI Taxonomy" id="36190"/>
    <lineage>
        <taxon>Eukaryota</taxon>
        <taxon>Metazoa</taxon>
        <taxon>Chordata</taxon>
        <taxon>Craniata</taxon>
        <taxon>Vertebrata</taxon>
        <taxon>Euteleostomi</taxon>
        <taxon>Actinopterygii</taxon>
        <taxon>Neopterygii</taxon>
        <taxon>Teleostei</taxon>
        <taxon>Neoteleostei</taxon>
        <taxon>Acanthomorphata</taxon>
        <taxon>Eupercaria</taxon>
        <taxon>Perciformes</taxon>
        <taxon>Notothenioidei</taxon>
        <taxon>Channichthyidae</taxon>
        <taxon>Chaenocephalus</taxon>
    </lineage>
</organism>
<sequence length="66" mass="7745">MTKQDMKHFRNWPHFSMHQNLPNLLQGPVLVEEEEDSLPEVTTLDFDHPDMIILPPPDMYADLTVE</sequence>
<evidence type="ECO:0000313" key="1">
    <source>
        <dbReference type="EMBL" id="KAI4829249.1"/>
    </source>
</evidence>
<protein>
    <submittedName>
        <fullName evidence="1">Uncharacterized protein</fullName>
    </submittedName>
</protein>
<accession>A0ACB9XPL5</accession>
<comment type="caution">
    <text evidence="1">The sequence shown here is derived from an EMBL/GenBank/DDBJ whole genome shotgun (WGS) entry which is preliminary data.</text>
</comment>
<keyword evidence="2" id="KW-1185">Reference proteome</keyword>
<dbReference type="EMBL" id="CM043788">
    <property type="protein sequence ID" value="KAI4829249.1"/>
    <property type="molecule type" value="Genomic_DNA"/>
</dbReference>
<name>A0ACB9XPL5_CHAAC</name>
<reference evidence="1" key="1">
    <citation type="submission" date="2022-05" db="EMBL/GenBank/DDBJ databases">
        <title>Chromosome-level genome of Chaenocephalus aceratus.</title>
        <authorList>
            <person name="Park H."/>
        </authorList>
    </citation>
    <scope>NUCLEOTIDE SEQUENCE</scope>
    <source>
        <strain evidence="1">KU_202001</strain>
    </source>
</reference>
<gene>
    <name evidence="1" type="ORF">KUCAC02_023305</name>
</gene>
<proteinExistence type="predicted"/>
<evidence type="ECO:0000313" key="2">
    <source>
        <dbReference type="Proteomes" id="UP001057452"/>
    </source>
</evidence>